<reference evidence="1 2" key="1">
    <citation type="submission" date="2020-10" db="EMBL/GenBank/DDBJ databases">
        <title>Identification of Nocardia species via Next-generation sequencing and recognition of intraspecies genetic diversity.</title>
        <authorList>
            <person name="Li P."/>
            <person name="Li P."/>
            <person name="Lu B."/>
        </authorList>
    </citation>
    <scope>NUCLEOTIDE SEQUENCE [LARGE SCALE GENOMIC DNA]</scope>
    <source>
        <strain evidence="1 2">BJ06-0157</strain>
    </source>
</reference>
<proteinExistence type="predicted"/>
<dbReference type="RefSeq" id="WP_195130779.1">
    <property type="nucleotide sequence ID" value="NZ_JADLQX010000013.1"/>
</dbReference>
<organism evidence="1 2">
    <name type="scientific">Nocardia amamiensis</name>
    <dbReference type="NCBI Taxonomy" id="404578"/>
    <lineage>
        <taxon>Bacteria</taxon>
        <taxon>Bacillati</taxon>
        <taxon>Actinomycetota</taxon>
        <taxon>Actinomycetes</taxon>
        <taxon>Mycobacteriales</taxon>
        <taxon>Nocardiaceae</taxon>
        <taxon>Nocardia</taxon>
    </lineage>
</organism>
<accession>A0ABS0CS99</accession>
<sequence>MSARDRRRERAELEAQEARLNLVHGVLVDMACAADDASEAKDYRDNEFEMSRIRHVGATGAQVHAEWTAVWNRVLDYRHDPASAAKIRAQLAAESCRPRRERSRGIERSR</sequence>
<evidence type="ECO:0000313" key="1">
    <source>
        <dbReference type="EMBL" id="MBF6299500.1"/>
    </source>
</evidence>
<keyword evidence="2" id="KW-1185">Reference proteome</keyword>
<dbReference type="EMBL" id="JADLQX010000013">
    <property type="protein sequence ID" value="MBF6299500.1"/>
    <property type="molecule type" value="Genomic_DNA"/>
</dbReference>
<gene>
    <name evidence="1" type="ORF">IU459_18415</name>
</gene>
<comment type="caution">
    <text evidence="1">The sequence shown here is derived from an EMBL/GenBank/DDBJ whole genome shotgun (WGS) entry which is preliminary data.</text>
</comment>
<name>A0ABS0CS99_9NOCA</name>
<dbReference type="Proteomes" id="UP000702209">
    <property type="component" value="Unassembled WGS sequence"/>
</dbReference>
<protein>
    <submittedName>
        <fullName evidence="1">Uncharacterized protein</fullName>
    </submittedName>
</protein>
<evidence type="ECO:0000313" key="2">
    <source>
        <dbReference type="Proteomes" id="UP000702209"/>
    </source>
</evidence>